<accession>A0ACC3DPN7</accession>
<evidence type="ECO:0000313" key="2">
    <source>
        <dbReference type="Proteomes" id="UP001186974"/>
    </source>
</evidence>
<dbReference type="EMBL" id="JAWDJW010001780">
    <property type="protein sequence ID" value="KAK3078574.1"/>
    <property type="molecule type" value="Genomic_DNA"/>
</dbReference>
<dbReference type="Proteomes" id="UP001186974">
    <property type="component" value="Unassembled WGS sequence"/>
</dbReference>
<feature type="non-terminal residue" evidence="1">
    <location>
        <position position="792"/>
    </location>
</feature>
<evidence type="ECO:0000313" key="1">
    <source>
        <dbReference type="EMBL" id="KAK3078574.1"/>
    </source>
</evidence>
<sequence>MKWDASKDGHANDIRDQPVVSAHAHHPAAPSPTVGARTSSGTKIPSTNHNAANRDKPGFFRRVFGSSKNLSSAPQSQLSASAPSPTPPTLQDNAPPQTPKRSGTERNPQQTAAQLKGDRNSELLPRVSPDMTNDQPRIVQKKSSSFFRRRKKSTVEHTRPPVPTLHLQYGQRENAATVGGQLHPQPSPSMSSLRKVMNPYLTEVDNTTGTYSDPRKQHFSASEVGTGAKRTDGLLQGSDQYRNATVRAFKPESKDANAEGSAPPSWDNDPNGGLQTSSDSPSTKYKLKLRSRRPPHGDDGGEGSFAACTANVTQTTSFIQQYSSHGLISENRSRPRTSPTFLKSTPQLDLGKENRAPQPQTRRANSGEKRLDMLSPISDHSYVHSDTGERGASDYSSPLPDLLDDRWFVSKLQREQSLPRTESRTGRVWIDDDDDDSFEQKLEDLTQLPLPWSEDAVLEKAVSPVSATETNDVFHSATSLPMVRVEGEEISDKPIKEDAAKAIAIEEAEPSADDRRAAEMIYSGDDVYVKRSGAAALLGEASFISARMRRAYMELFDWTGLNMLSAFRNLCQRLIMKAESQALDRVIDAFSKRWCECNETHGFKASDVVHTITFSILMLNTDLHLADHEQKMSRSQFVKNTLPTIRRIADAALTPNEHEDSQRGESRGGYPWSEPAMPISTSPSFPLDTIEGRQSLDNKRPRNRMSLLVDRKDSEGLIDLASSDSCNVLVRAPFEGSMRGWEFQVEIVLKEFYNSIRQIPLPLFGATATPMNELTSLTVMTNSMLRRSPSVL</sequence>
<protein>
    <submittedName>
        <fullName evidence="1">Uncharacterized protein</fullName>
    </submittedName>
</protein>
<reference evidence="1" key="1">
    <citation type="submission" date="2024-09" db="EMBL/GenBank/DDBJ databases">
        <title>Black Yeasts Isolated from many extreme environments.</title>
        <authorList>
            <person name="Coleine C."/>
            <person name="Stajich J.E."/>
            <person name="Selbmann L."/>
        </authorList>
    </citation>
    <scope>NUCLEOTIDE SEQUENCE</scope>
    <source>
        <strain evidence="1">CCFEE 5737</strain>
    </source>
</reference>
<keyword evidence="2" id="KW-1185">Reference proteome</keyword>
<gene>
    <name evidence="1" type="ORF">LTS18_007161</name>
</gene>
<proteinExistence type="predicted"/>
<comment type="caution">
    <text evidence="1">The sequence shown here is derived from an EMBL/GenBank/DDBJ whole genome shotgun (WGS) entry which is preliminary data.</text>
</comment>
<name>A0ACC3DPN7_9PEZI</name>
<organism evidence="1 2">
    <name type="scientific">Coniosporium uncinatum</name>
    <dbReference type="NCBI Taxonomy" id="93489"/>
    <lineage>
        <taxon>Eukaryota</taxon>
        <taxon>Fungi</taxon>
        <taxon>Dikarya</taxon>
        <taxon>Ascomycota</taxon>
        <taxon>Pezizomycotina</taxon>
        <taxon>Dothideomycetes</taxon>
        <taxon>Dothideomycetes incertae sedis</taxon>
        <taxon>Coniosporium</taxon>
    </lineage>
</organism>